<name>F2L4L3_THEU7</name>
<dbReference type="RefSeq" id="WP_013679527.1">
    <property type="nucleotide sequence ID" value="NC_015315.1"/>
</dbReference>
<accession>F2L4L3</accession>
<keyword evidence="2" id="KW-1185">Reference proteome</keyword>
<reference evidence="1 2" key="1">
    <citation type="journal article" date="2011" name="J. Bacteriol.">
        <title>Complete genome sequence of the thermoacidophilic crenarchaeon Thermoproteus uzoniensis 768-20.</title>
        <authorList>
            <person name="Mardanov A.V."/>
            <person name="Gumerov V.M."/>
            <person name="Beletsky A.V."/>
            <person name="Prokofeva M.I."/>
            <person name="Bonch-Osmolovskaya E.A."/>
            <person name="Ravin N.V."/>
            <person name="Skryabin K.G."/>
        </authorList>
    </citation>
    <scope>NUCLEOTIDE SEQUENCE [LARGE SCALE GENOMIC DNA]</scope>
    <source>
        <strain evidence="1 2">768-20</strain>
    </source>
</reference>
<dbReference type="KEGG" id="tuz:TUZN_0700"/>
<dbReference type="SUPFAM" id="SSF56747">
    <property type="entry name" value="Prim-pol domain"/>
    <property type="match status" value="1"/>
</dbReference>
<dbReference type="HOGENOM" id="CLU_053469_0_0_2"/>
<dbReference type="eggNOG" id="arCOG04032">
    <property type="taxonomic scope" value="Archaea"/>
</dbReference>
<protein>
    <submittedName>
        <fullName evidence="1">Uncharacterized protein</fullName>
    </submittedName>
</protein>
<gene>
    <name evidence="1" type="ordered locus">TUZN_0700</name>
</gene>
<dbReference type="Proteomes" id="UP000008138">
    <property type="component" value="Chromosome"/>
</dbReference>
<dbReference type="EMBL" id="CP002590">
    <property type="protein sequence ID" value="AEA12191.1"/>
    <property type="molecule type" value="Genomic_DNA"/>
</dbReference>
<reference key="2">
    <citation type="submission" date="2011-03" db="EMBL/GenBank/DDBJ databases">
        <title>Complete genome sequence of the thermoacidophilic crenarchaeon Thermoproteus uzoniensis 768-20.</title>
        <authorList>
            <person name="Mardanov A.V."/>
            <person name="Gumerov V.M."/>
            <person name="Beletsky A.V."/>
            <person name="Prokofeva M.I."/>
            <person name="Bonch-Osmolovskaya E.A."/>
            <person name="Ravin N.V."/>
            <person name="Skryabin K.G."/>
        </authorList>
    </citation>
    <scope>NUCLEOTIDE SEQUENCE</scope>
    <source>
        <strain>768-20</strain>
    </source>
</reference>
<proteinExistence type="predicted"/>
<dbReference type="GeneID" id="70537525"/>
<sequence>MYYEREAVKREIFNFSRGRWVAVYGKAFTRYDRSGRPLSLRSPDDVPRLAKALGVRTFYATAAVYSRVEAQEDVADSKIKAYTPFFDIDTKIDKWELAVRAAEAIISELDKLGVSRSVYVLWSGEGIHVRVNEGALPGARPVEEAHALVRYVLKRAAPALRELSERSGGVLKVEDLVDPKRVFTAPLSLHRELNYAAVCIPLDKLSSFSPDWANPESPRHEEGCYARVEPGEAARLVEAALAEYEPVHEPVSARGREAPAKIGRFQVMALLQAARYFVLYGDLDKAKSFGLNRAIFYAWAKHYGPAARGTARGAGGSAAAGGRGERRFVEIAGEEVQVDEETGLFMIGGKPQRPQDYDREVAWKIDLVVPYQRAWEAAVQYVSSFPREVLESQSRFYKRVYEPVRDTFLEAVVLRRSRGLLDA</sequence>
<dbReference type="Gene3D" id="3.90.920.10">
    <property type="entry name" value="DNA primase, PRIM domain"/>
    <property type="match status" value="1"/>
</dbReference>
<dbReference type="AlphaFoldDB" id="F2L4L3"/>
<evidence type="ECO:0000313" key="1">
    <source>
        <dbReference type="EMBL" id="AEA12191.1"/>
    </source>
</evidence>
<evidence type="ECO:0000313" key="2">
    <source>
        <dbReference type="Proteomes" id="UP000008138"/>
    </source>
</evidence>
<organism evidence="1 2">
    <name type="scientific">Thermoproteus uzoniensis (strain 768-20)</name>
    <dbReference type="NCBI Taxonomy" id="999630"/>
    <lineage>
        <taxon>Archaea</taxon>
        <taxon>Thermoproteota</taxon>
        <taxon>Thermoprotei</taxon>
        <taxon>Thermoproteales</taxon>
        <taxon>Thermoproteaceae</taxon>
        <taxon>Thermoproteus</taxon>
    </lineage>
</organism>